<dbReference type="SUPFAM" id="SSF51126">
    <property type="entry name" value="Pectin lyase-like"/>
    <property type="match status" value="1"/>
</dbReference>
<keyword evidence="1" id="KW-0472">Membrane</keyword>
<sequence length="899" mass="101141">MFRLVLCLTLVSITLSFPCQIYVDNQNIEDVEGCGSISQPCKTIPINSTSVCLSSGRHEPQLVRSSTAVISCDLEPFVRWSDISFLSWDVISGELCEHLDLRSMQGLQTILIRDSHFTAQVIFRLKLTKLTPIEITNNTFSVFGVTYVGSLNITMENNIIDSVQFMEESKLSFRDSFEESQQRLIRNKISRVSVMNLHRTSTTLYGNEIGLVFYFTAYGNVHLSHNQFSQFSVSTAFNLNMDAESNVWMNDHSDTKALSIEGATVSGSIRIYNCSFEGYDNVAISLGIDSYNVTLDRVRITNCNAEGVRIALLSGMFQSLERKKNRINITSSDISNNWGAIHISGRGFDNEVHIYNCTMTNNTSPYGAVLFIYSANTVSSIENMYIDVPITSEPLRDNIYSAVYVSHQFSQKNNTLICPEGMYLYYPENKTEFVVNCVSCGRMQYLNGNGEMVQGTTKKTECLMCSFGMNCTKEVPQAQPGYWCKENKEGEIRCKLCPDGYCSGQTHAWNDSCVDQRNGILCGGCKDNHTLSFLTSTCLPLETCRPEWISFLAVIPALYVVVLVFLPIGDGSIWKSVSYYVQTLPLIDVHDGIISATSSIFNAAPNNKGSSFLRLCIGQLDYVHRELLSLYIPVFTVAVLAVGSLAITLYKKRNERKQTEYVLLSEDIQEEEWQDEQEKRSYQSRFTTATITALLLVYSGIISICLKLLFCVEIHGEWVMYNAGNIRCTGPERYVMMAVAALIIIPSPLLLIYVRYKLKDTKGNVGKDVLMVIDGCYRDGRKYWEAVFILRRFLVAAAYVFITDRQMSAAVMLILFGISLVLHLRFTPFAKNVGQDLETVCLISLCGLLTLSTMGNDTMTHILNLILIYIPIAFGIMLVIHKAYVKSAKRTEMYSDNFF</sequence>
<reference evidence="3 4" key="1">
    <citation type="journal article" date="2018" name="Genome Biol. Evol.">
        <title>Multiple Roots of Fruiting Body Formation in Amoebozoa.</title>
        <authorList>
            <person name="Hillmann F."/>
            <person name="Forbes G."/>
            <person name="Novohradska S."/>
            <person name="Ferling I."/>
            <person name="Riege K."/>
            <person name="Groth M."/>
            <person name="Westermann M."/>
            <person name="Marz M."/>
            <person name="Spaller T."/>
            <person name="Winckler T."/>
            <person name="Schaap P."/>
            <person name="Glockner G."/>
        </authorList>
    </citation>
    <scope>NUCLEOTIDE SEQUENCE [LARGE SCALE GENOMIC DNA]</scope>
    <source>
        <strain evidence="3 4">Jena</strain>
    </source>
</reference>
<evidence type="ECO:0000256" key="2">
    <source>
        <dbReference type="SAM" id="SignalP"/>
    </source>
</evidence>
<dbReference type="InParanoid" id="A0A2P6N1B0"/>
<keyword evidence="1" id="KW-1133">Transmembrane helix</keyword>
<keyword evidence="4" id="KW-1185">Reference proteome</keyword>
<evidence type="ECO:0000256" key="1">
    <source>
        <dbReference type="SAM" id="Phobius"/>
    </source>
</evidence>
<dbReference type="InterPro" id="IPR011050">
    <property type="entry name" value="Pectin_lyase_fold/virulence"/>
</dbReference>
<feature type="transmembrane region" description="Helical" evidence="1">
    <location>
        <begin position="734"/>
        <end position="754"/>
    </location>
</feature>
<evidence type="ECO:0008006" key="5">
    <source>
        <dbReference type="Google" id="ProtNLM"/>
    </source>
</evidence>
<accession>A0A2P6N1B0</accession>
<feature type="transmembrane region" description="Helical" evidence="1">
    <location>
        <begin position="861"/>
        <end position="880"/>
    </location>
</feature>
<feature type="transmembrane region" description="Helical" evidence="1">
    <location>
        <begin position="808"/>
        <end position="825"/>
    </location>
</feature>
<evidence type="ECO:0000313" key="4">
    <source>
        <dbReference type="Proteomes" id="UP000241769"/>
    </source>
</evidence>
<keyword evidence="1" id="KW-0812">Transmembrane</keyword>
<feature type="signal peptide" evidence="2">
    <location>
        <begin position="1"/>
        <end position="16"/>
    </location>
</feature>
<dbReference type="OrthoDB" id="5956805at2759"/>
<feature type="transmembrane region" description="Helical" evidence="1">
    <location>
        <begin position="630"/>
        <end position="650"/>
    </location>
</feature>
<name>A0A2P6N1B0_9EUKA</name>
<proteinExistence type="predicted"/>
<dbReference type="PANTHER" id="PTHR11319">
    <property type="entry name" value="G PROTEIN-COUPLED RECEPTOR-RELATED"/>
    <property type="match status" value="1"/>
</dbReference>
<keyword evidence="2" id="KW-0732">Signal</keyword>
<comment type="caution">
    <text evidence="3">The sequence shown here is derived from an EMBL/GenBank/DDBJ whole genome shotgun (WGS) entry which is preliminary data.</text>
</comment>
<organism evidence="3 4">
    <name type="scientific">Planoprotostelium fungivorum</name>
    <dbReference type="NCBI Taxonomy" id="1890364"/>
    <lineage>
        <taxon>Eukaryota</taxon>
        <taxon>Amoebozoa</taxon>
        <taxon>Evosea</taxon>
        <taxon>Variosea</taxon>
        <taxon>Cavosteliida</taxon>
        <taxon>Cavosteliaceae</taxon>
        <taxon>Planoprotostelium</taxon>
    </lineage>
</organism>
<evidence type="ECO:0000313" key="3">
    <source>
        <dbReference type="EMBL" id="PRP77754.1"/>
    </source>
</evidence>
<dbReference type="AlphaFoldDB" id="A0A2P6N1B0"/>
<dbReference type="PANTHER" id="PTHR11319:SF35">
    <property type="entry name" value="OUTER MEMBRANE PROTEIN PMPC-RELATED"/>
    <property type="match status" value="1"/>
</dbReference>
<protein>
    <recommendedName>
        <fullName evidence="5">Right handed beta helix domain-containing protein</fullName>
    </recommendedName>
</protein>
<feature type="chain" id="PRO_5015170386" description="Right handed beta helix domain-containing protein" evidence="2">
    <location>
        <begin position="17"/>
        <end position="899"/>
    </location>
</feature>
<dbReference type="Proteomes" id="UP000241769">
    <property type="component" value="Unassembled WGS sequence"/>
</dbReference>
<dbReference type="EMBL" id="MDYQ01000255">
    <property type="protein sequence ID" value="PRP77754.1"/>
    <property type="molecule type" value="Genomic_DNA"/>
</dbReference>
<dbReference type="InterPro" id="IPR006626">
    <property type="entry name" value="PbH1"/>
</dbReference>
<gene>
    <name evidence="3" type="ORF">PROFUN_14115</name>
</gene>
<feature type="transmembrane region" description="Helical" evidence="1">
    <location>
        <begin position="686"/>
        <end position="710"/>
    </location>
</feature>
<dbReference type="SMART" id="SM00710">
    <property type="entry name" value="PbH1"/>
    <property type="match status" value="4"/>
</dbReference>